<dbReference type="InterPro" id="IPR015237">
    <property type="entry name" value="Alpha-amylase_C_pro"/>
</dbReference>
<feature type="domain" description="Glycosyl hydrolase family 13 catalytic" evidence="7">
    <location>
        <begin position="10"/>
        <end position="396"/>
    </location>
</feature>
<evidence type="ECO:0000259" key="7">
    <source>
        <dbReference type="SMART" id="SM00642"/>
    </source>
</evidence>
<dbReference type="CDD" id="cd11318">
    <property type="entry name" value="AmyAc_bac_fung_AmyA"/>
    <property type="match status" value="1"/>
</dbReference>
<dbReference type="NCBIfam" id="NF006969">
    <property type="entry name" value="PRK09441.1-2"/>
    <property type="match status" value="1"/>
</dbReference>
<dbReference type="Gene3D" id="3.20.20.80">
    <property type="entry name" value="Glycosidases"/>
    <property type="match status" value="1"/>
</dbReference>
<dbReference type="PIRSF" id="PIRSF001021">
    <property type="entry name" value="Alph-amls_thrmst"/>
    <property type="match status" value="1"/>
</dbReference>
<keyword evidence="3" id="KW-0479">Metal-binding</keyword>
<dbReference type="SUPFAM" id="SSF51445">
    <property type="entry name" value="(Trans)glycosidases"/>
    <property type="match status" value="1"/>
</dbReference>
<gene>
    <name evidence="8" type="ORF">PV04_03034</name>
</gene>
<sequence length="509" mass="57736">MGRTPENYCVLQGFEWNVPADQKHWIRLKNVLQDLKDIGVDNVWLPPACKGQGGSQANGYDIYDLYDVGEFDQKGSKSTKWGTRDDLEQLSNKAQELEVGLYFDAVLNHKAGADSKEKCTVIEVDQSDRTKEIGEPFEIEAWVGFDFPGRGDKYSSQKYHWYHFSGTDYDASTERTGIFRILGDNKRWSRSVGNEGGNADFLMFADLDYAHDEVGQDVIHWGEWVVNALKLKGFRFDACQHFSETFTNGFVEHLEQTFGKDSLFLVGEYWSGNTGEMLEYLEAMDHKFSLYDSPMVYKFSQISKTEKGDLRKVFDGTLVQAKPDSAVTVVMNHDTQPGQTVETPIEGFFKPLAYSLILLRQDGYPCVFYGDLYGMKGEHPEPPSCGEKLPHLVLARKLFAYGNQEDYIDDDPNCYAFVRRGTDDRKSGLACIMSNADPKTRRMAVGKEHSGETWTDILGWQPEEVKIDDDGFGDFMCSGTSVSVWVNRDAEGRDKIDNLRFDTDIYAKA</sequence>
<evidence type="ECO:0000256" key="5">
    <source>
        <dbReference type="ARBA" id="ARBA00023277"/>
    </source>
</evidence>
<dbReference type="HOGENOM" id="CLU_024572_2_0_1"/>
<dbReference type="InterPro" id="IPR006047">
    <property type="entry name" value="GH13_cat_dom"/>
</dbReference>
<accession>A0A0D2GF27</accession>
<name>A0A0D2GF27_9EURO</name>
<dbReference type="InterPro" id="IPR013780">
    <property type="entry name" value="Glyco_hydro_b"/>
</dbReference>
<evidence type="ECO:0000256" key="6">
    <source>
        <dbReference type="ARBA" id="ARBA00023295"/>
    </source>
</evidence>
<dbReference type="AlphaFoldDB" id="A0A0D2GF27"/>
<comment type="cofactor">
    <cofactor evidence="1">
        <name>Ca(2+)</name>
        <dbReference type="ChEBI" id="CHEBI:29108"/>
    </cofactor>
</comment>
<evidence type="ECO:0000256" key="4">
    <source>
        <dbReference type="ARBA" id="ARBA00022801"/>
    </source>
</evidence>
<dbReference type="PANTHER" id="PTHR43447">
    <property type="entry name" value="ALPHA-AMYLASE"/>
    <property type="match status" value="1"/>
</dbReference>
<evidence type="ECO:0000256" key="3">
    <source>
        <dbReference type="ARBA" id="ARBA00022723"/>
    </source>
</evidence>
<dbReference type="InterPro" id="IPR013776">
    <property type="entry name" value="A-amylase_thermo"/>
</dbReference>
<dbReference type="InterPro" id="IPR017853">
    <property type="entry name" value="GH"/>
</dbReference>
<evidence type="ECO:0000256" key="1">
    <source>
        <dbReference type="ARBA" id="ARBA00001913"/>
    </source>
</evidence>
<dbReference type="NCBIfam" id="NF006968">
    <property type="entry name" value="PRK09441.1-1"/>
    <property type="match status" value="1"/>
</dbReference>
<reference evidence="8 9" key="1">
    <citation type="submission" date="2015-01" db="EMBL/GenBank/DDBJ databases">
        <title>The Genome Sequence of Capronia semiimmersa CBS27337.</title>
        <authorList>
            <consortium name="The Broad Institute Genomics Platform"/>
            <person name="Cuomo C."/>
            <person name="de Hoog S."/>
            <person name="Gorbushina A."/>
            <person name="Stielow B."/>
            <person name="Teixiera M."/>
            <person name="Abouelleil A."/>
            <person name="Chapman S.B."/>
            <person name="Priest M."/>
            <person name="Young S.K."/>
            <person name="Wortman J."/>
            <person name="Nusbaum C."/>
            <person name="Birren B."/>
        </authorList>
    </citation>
    <scope>NUCLEOTIDE SEQUENCE [LARGE SCALE GENOMIC DNA]</scope>
    <source>
        <strain evidence="8 9">CBS 27337</strain>
    </source>
</reference>
<dbReference type="STRING" id="5601.A0A0D2GF27"/>
<keyword evidence="4" id="KW-0378">Hydrolase</keyword>
<keyword evidence="5" id="KW-0119">Carbohydrate metabolism</keyword>
<dbReference type="SUPFAM" id="SSF51011">
    <property type="entry name" value="Glycosyl hydrolase domain"/>
    <property type="match status" value="1"/>
</dbReference>
<dbReference type="Proteomes" id="UP000054266">
    <property type="component" value="Unassembled WGS sequence"/>
</dbReference>
<dbReference type="EMBL" id="KN846957">
    <property type="protein sequence ID" value="KIW70794.1"/>
    <property type="molecule type" value="Genomic_DNA"/>
</dbReference>
<dbReference type="GO" id="GO:0005509">
    <property type="term" value="F:calcium ion binding"/>
    <property type="evidence" value="ECO:0007669"/>
    <property type="project" value="InterPro"/>
</dbReference>
<organism evidence="8 9">
    <name type="scientific">Phialophora macrospora</name>
    <dbReference type="NCBI Taxonomy" id="1851006"/>
    <lineage>
        <taxon>Eukaryota</taxon>
        <taxon>Fungi</taxon>
        <taxon>Dikarya</taxon>
        <taxon>Ascomycota</taxon>
        <taxon>Pezizomycotina</taxon>
        <taxon>Eurotiomycetes</taxon>
        <taxon>Chaetothyriomycetidae</taxon>
        <taxon>Chaetothyriales</taxon>
        <taxon>Herpotrichiellaceae</taxon>
        <taxon>Phialophora</taxon>
    </lineage>
</organism>
<keyword evidence="6" id="KW-0326">Glycosidase</keyword>
<dbReference type="GO" id="GO:0005975">
    <property type="term" value="P:carbohydrate metabolic process"/>
    <property type="evidence" value="ECO:0007669"/>
    <property type="project" value="InterPro"/>
</dbReference>
<evidence type="ECO:0000256" key="2">
    <source>
        <dbReference type="ARBA" id="ARBA00008061"/>
    </source>
</evidence>
<evidence type="ECO:0000313" key="8">
    <source>
        <dbReference type="EMBL" id="KIW70794.1"/>
    </source>
</evidence>
<protein>
    <recommendedName>
        <fullName evidence="7">Glycosyl hydrolase family 13 catalytic domain-containing protein</fullName>
    </recommendedName>
</protein>
<dbReference type="Gene3D" id="2.40.30.140">
    <property type="match status" value="1"/>
</dbReference>
<dbReference type="Pfam" id="PF09154">
    <property type="entry name" value="Alpha-amy_C_pro"/>
    <property type="match status" value="1"/>
</dbReference>
<dbReference type="Gene3D" id="2.60.40.1180">
    <property type="entry name" value="Golgi alpha-mannosidase II"/>
    <property type="match status" value="1"/>
</dbReference>
<dbReference type="Pfam" id="PF00128">
    <property type="entry name" value="Alpha-amylase"/>
    <property type="match status" value="1"/>
</dbReference>
<evidence type="ECO:0000313" key="9">
    <source>
        <dbReference type="Proteomes" id="UP000054266"/>
    </source>
</evidence>
<dbReference type="SMART" id="SM00642">
    <property type="entry name" value="Aamy"/>
    <property type="match status" value="1"/>
</dbReference>
<keyword evidence="9" id="KW-1185">Reference proteome</keyword>
<comment type="similarity">
    <text evidence="2">Belongs to the glycosyl hydrolase 13 family.</text>
</comment>
<dbReference type="GO" id="GO:0004553">
    <property type="term" value="F:hydrolase activity, hydrolyzing O-glycosyl compounds"/>
    <property type="evidence" value="ECO:0007669"/>
    <property type="project" value="InterPro"/>
</dbReference>
<proteinExistence type="inferred from homology"/>